<feature type="transmembrane region" description="Helical" evidence="7">
    <location>
        <begin position="207"/>
        <end position="225"/>
    </location>
</feature>
<accession>A0A1B1S2W8</accession>
<dbReference type="AlphaFoldDB" id="A0A1B1S2W8"/>
<dbReference type="Pfam" id="PF01757">
    <property type="entry name" value="Acyl_transf_3"/>
    <property type="match status" value="1"/>
</dbReference>
<evidence type="ECO:0000256" key="2">
    <source>
        <dbReference type="ARBA" id="ARBA00007400"/>
    </source>
</evidence>
<evidence type="ECO:0000256" key="6">
    <source>
        <dbReference type="ARBA" id="ARBA00023136"/>
    </source>
</evidence>
<feature type="transmembrane region" description="Helical" evidence="7">
    <location>
        <begin position="7"/>
        <end position="25"/>
    </location>
</feature>
<evidence type="ECO:0000256" key="7">
    <source>
        <dbReference type="SAM" id="Phobius"/>
    </source>
</evidence>
<proteinExistence type="inferred from homology"/>
<evidence type="ECO:0000256" key="3">
    <source>
        <dbReference type="ARBA" id="ARBA00022475"/>
    </source>
</evidence>
<dbReference type="InterPro" id="IPR002656">
    <property type="entry name" value="Acyl_transf_3_dom"/>
</dbReference>
<dbReference type="PANTHER" id="PTHR40074:SF2">
    <property type="entry name" value="O-ACETYLTRANSFERASE WECH"/>
    <property type="match status" value="1"/>
</dbReference>
<keyword evidence="3" id="KW-1003">Cell membrane</keyword>
<keyword evidence="4 7" id="KW-0812">Transmembrane</keyword>
<comment type="subcellular location">
    <subcellularLocation>
        <location evidence="1">Cell membrane</location>
        <topology evidence="1">Multi-pass membrane protein</topology>
    </subcellularLocation>
</comment>
<feature type="transmembrane region" description="Helical" evidence="7">
    <location>
        <begin position="311"/>
        <end position="330"/>
    </location>
</feature>
<dbReference type="RefSeq" id="WP_049694177.1">
    <property type="nucleotide sequence ID" value="NZ_CP016540.2"/>
</dbReference>
<dbReference type="EMBL" id="CP016540">
    <property type="protein sequence ID" value="ANU27528.1"/>
    <property type="molecule type" value="Genomic_DNA"/>
</dbReference>
<dbReference type="PANTHER" id="PTHR40074">
    <property type="entry name" value="O-ACETYLTRANSFERASE WECH"/>
    <property type="match status" value="1"/>
</dbReference>
<dbReference type="GO" id="GO:0009246">
    <property type="term" value="P:enterobacterial common antigen biosynthetic process"/>
    <property type="evidence" value="ECO:0007669"/>
    <property type="project" value="TreeGrafter"/>
</dbReference>
<gene>
    <name evidence="9" type="ORF">I858_011070</name>
</gene>
<feature type="transmembrane region" description="Helical" evidence="7">
    <location>
        <begin position="245"/>
        <end position="261"/>
    </location>
</feature>
<evidence type="ECO:0000313" key="9">
    <source>
        <dbReference type="EMBL" id="ANU27528.1"/>
    </source>
</evidence>
<feature type="transmembrane region" description="Helical" evidence="7">
    <location>
        <begin position="37"/>
        <end position="60"/>
    </location>
</feature>
<protein>
    <recommendedName>
        <fullName evidence="8">Acyltransferase 3 domain-containing protein</fullName>
    </recommendedName>
</protein>
<feature type="transmembrane region" description="Helical" evidence="7">
    <location>
        <begin position="273"/>
        <end position="291"/>
    </location>
</feature>
<feature type="domain" description="Acyltransferase 3" evidence="8">
    <location>
        <begin position="6"/>
        <end position="326"/>
    </location>
</feature>
<feature type="transmembrane region" description="Helical" evidence="7">
    <location>
        <begin position="153"/>
        <end position="174"/>
    </location>
</feature>
<keyword evidence="10" id="KW-1185">Reference proteome</keyword>
<dbReference type="STRING" id="1302659.I858_011070"/>
<comment type="similarity">
    <text evidence="2">Belongs to the acyltransferase 3 family.</text>
</comment>
<feature type="transmembrane region" description="Helical" evidence="7">
    <location>
        <begin position="81"/>
        <end position="101"/>
    </location>
</feature>
<sequence>MTRRYDYMDWLRVLSIFVVVGIHIVSKIINNSTTDDWIWHFANVFDAGLRWCVPVFFMLSGALLLTRDKEESVWEFLKKRLAKVVIPLIFWSFIYTLYNIYELGESYTAYEIVVQFLTDDIYYHLWFLYTITGLYLMAPFLKLLVQHMDKKTFQAFLLFWIAFSSFLPFLPKFFDFEMALAAGLFEPYIGYFLLGAYLVLYPVPKKYVRPLGILAVLAYFATLWGTYQLNIGVPADEFDDFFYEHYRPNNVLITLFIFISFQHMAKKIKPNALITRISTATFGIYIIHPLIQTYLNKLFGLNETTLTPLVGVPVMWILIFVISFVIILAMQKLPLMNRLIP</sequence>
<feature type="transmembrane region" description="Helical" evidence="7">
    <location>
        <begin position="121"/>
        <end position="141"/>
    </location>
</feature>
<dbReference type="GO" id="GO:0005886">
    <property type="term" value="C:plasma membrane"/>
    <property type="evidence" value="ECO:0007669"/>
    <property type="project" value="UniProtKB-SubCell"/>
</dbReference>
<keyword evidence="5 7" id="KW-1133">Transmembrane helix</keyword>
<name>A0A1B1S2W8_9BACL</name>
<evidence type="ECO:0000256" key="1">
    <source>
        <dbReference type="ARBA" id="ARBA00004651"/>
    </source>
</evidence>
<feature type="transmembrane region" description="Helical" evidence="7">
    <location>
        <begin position="180"/>
        <end position="200"/>
    </location>
</feature>
<reference evidence="9" key="1">
    <citation type="submission" date="2016-10" db="EMBL/GenBank/DDBJ databases">
        <authorList>
            <person name="See-Too W.S."/>
        </authorList>
    </citation>
    <scope>NUCLEOTIDE SEQUENCE</scope>
    <source>
        <strain evidence="9">L10.15</strain>
    </source>
</reference>
<evidence type="ECO:0000256" key="4">
    <source>
        <dbReference type="ARBA" id="ARBA00022692"/>
    </source>
</evidence>
<evidence type="ECO:0000313" key="10">
    <source>
        <dbReference type="Proteomes" id="UP000053354"/>
    </source>
</evidence>
<keyword evidence="6 7" id="KW-0472">Membrane</keyword>
<evidence type="ECO:0000256" key="5">
    <source>
        <dbReference type="ARBA" id="ARBA00022989"/>
    </source>
</evidence>
<dbReference type="GO" id="GO:0016413">
    <property type="term" value="F:O-acetyltransferase activity"/>
    <property type="evidence" value="ECO:0007669"/>
    <property type="project" value="TreeGrafter"/>
</dbReference>
<dbReference type="KEGG" id="pll:I858_011070"/>
<organism evidence="9 10">
    <name type="scientific">Planococcus versutus</name>
    <dbReference type="NCBI Taxonomy" id="1302659"/>
    <lineage>
        <taxon>Bacteria</taxon>
        <taxon>Bacillati</taxon>
        <taxon>Bacillota</taxon>
        <taxon>Bacilli</taxon>
        <taxon>Bacillales</taxon>
        <taxon>Caryophanaceae</taxon>
        <taxon>Planococcus</taxon>
    </lineage>
</organism>
<dbReference type="OrthoDB" id="9810469at2"/>
<dbReference type="Proteomes" id="UP000053354">
    <property type="component" value="Chromosome"/>
</dbReference>
<evidence type="ECO:0000259" key="8">
    <source>
        <dbReference type="Pfam" id="PF01757"/>
    </source>
</evidence>